<evidence type="ECO:0000256" key="1">
    <source>
        <dbReference type="ARBA" id="ARBA00006964"/>
    </source>
</evidence>
<gene>
    <name evidence="4" type="ORF">SAMN05661077_2306</name>
</gene>
<sequence>MAVDLHELVAYCDDFLEVDAVADFTPNGLQVEGRGRVQRIVSGVTACQALLDEAVGDGTDLVLVHHGYFWKGEDPRVVGMKGSRLRTLLKNDLSLVAYHLPLDRHPTVGNNAGLMEALEVRGTEPFGALGGTTIGLGGSLAGPLEPGAFLERVEERLETRTLHVAGPQARIERVAVCSGGAPDLVEEAAAAGYDCYLTGESNERATHMARELGIHFVAAGHHATERAGARALGQHLAERFGLGHRFIDIPNPA</sequence>
<dbReference type="InterPro" id="IPR036069">
    <property type="entry name" value="DUF34/NIF3_sf"/>
</dbReference>
<name>A0A0N8PN58_9GAMM</name>
<dbReference type="RefSeq" id="WP_054965594.1">
    <property type="nucleotide sequence ID" value="NZ_FMUN01000006.1"/>
</dbReference>
<feature type="binding site" evidence="3">
    <location>
        <position position="103"/>
    </location>
    <ligand>
        <name>a divalent metal cation</name>
        <dbReference type="ChEBI" id="CHEBI:60240"/>
        <label>1</label>
    </ligand>
</feature>
<feature type="binding site" evidence="3">
    <location>
        <position position="221"/>
    </location>
    <ligand>
        <name>a divalent metal cation</name>
        <dbReference type="ChEBI" id="CHEBI:60240"/>
        <label>1</label>
    </ligand>
</feature>
<evidence type="ECO:0000256" key="3">
    <source>
        <dbReference type="PIRSR" id="PIRSR602678-1"/>
    </source>
</evidence>
<accession>A0A0N8PN58</accession>
<proteinExistence type="inferred from homology"/>
<dbReference type="STRING" id="381306.AN478_05370"/>
<evidence type="ECO:0000313" key="5">
    <source>
        <dbReference type="Proteomes" id="UP000183104"/>
    </source>
</evidence>
<evidence type="ECO:0000313" key="4">
    <source>
        <dbReference type="EMBL" id="SCY49805.1"/>
    </source>
</evidence>
<dbReference type="GO" id="GO:0046872">
    <property type="term" value="F:metal ion binding"/>
    <property type="evidence" value="ECO:0007669"/>
    <property type="project" value="UniProtKB-KW"/>
</dbReference>
<organism evidence="4 5">
    <name type="scientific">Thiohalorhabdus denitrificans</name>
    <dbReference type="NCBI Taxonomy" id="381306"/>
    <lineage>
        <taxon>Bacteria</taxon>
        <taxon>Pseudomonadati</taxon>
        <taxon>Pseudomonadota</taxon>
        <taxon>Gammaproteobacteria</taxon>
        <taxon>Thiohalorhabdales</taxon>
        <taxon>Thiohalorhabdaceae</taxon>
        <taxon>Thiohalorhabdus</taxon>
    </lineage>
</organism>
<feature type="binding site" evidence="3">
    <location>
        <position position="66"/>
    </location>
    <ligand>
        <name>a divalent metal cation</name>
        <dbReference type="ChEBI" id="CHEBI:60240"/>
        <label>1</label>
    </ligand>
</feature>
<comment type="similarity">
    <text evidence="1">Belongs to the GTP cyclohydrolase I type 2/NIF3 family.</text>
</comment>
<dbReference type="Pfam" id="PF01784">
    <property type="entry name" value="DUF34_NIF3"/>
    <property type="match status" value="1"/>
</dbReference>
<dbReference type="SUPFAM" id="SSF102705">
    <property type="entry name" value="NIF3 (NGG1p interacting factor 3)-like"/>
    <property type="match status" value="1"/>
</dbReference>
<dbReference type="PATRIC" id="fig|381306.5.peg.2267"/>
<evidence type="ECO:0000256" key="2">
    <source>
        <dbReference type="ARBA" id="ARBA00022723"/>
    </source>
</evidence>
<protein>
    <submittedName>
        <fullName evidence="4">Dinuclear metal center protein, YbgI/SA1388 family</fullName>
    </submittedName>
</protein>
<keyword evidence="5" id="KW-1185">Reference proteome</keyword>
<dbReference type="NCBIfam" id="TIGR00486">
    <property type="entry name" value="YbgI_SA1388"/>
    <property type="match status" value="1"/>
</dbReference>
<dbReference type="Gene3D" id="3.40.1390.30">
    <property type="entry name" value="NIF3 (NGG1p interacting factor 3)-like"/>
    <property type="match status" value="2"/>
</dbReference>
<dbReference type="AlphaFoldDB" id="A0A0N8PN58"/>
<dbReference type="EMBL" id="FMUN01000006">
    <property type="protein sequence ID" value="SCY49805.1"/>
    <property type="molecule type" value="Genomic_DNA"/>
</dbReference>
<feature type="binding site" evidence="3">
    <location>
        <position position="65"/>
    </location>
    <ligand>
        <name>a divalent metal cation</name>
        <dbReference type="ChEBI" id="CHEBI:60240"/>
        <label>1</label>
    </ligand>
</feature>
<dbReference type="PANTHER" id="PTHR13799">
    <property type="entry name" value="NGG1 INTERACTING FACTOR 3"/>
    <property type="match status" value="1"/>
</dbReference>
<dbReference type="GO" id="GO:0005737">
    <property type="term" value="C:cytoplasm"/>
    <property type="evidence" value="ECO:0007669"/>
    <property type="project" value="TreeGrafter"/>
</dbReference>
<dbReference type="InterPro" id="IPR002678">
    <property type="entry name" value="DUF34/NIF3"/>
</dbReference>
<dbReference type="PANTHER" id="PTHR13799:SF14">
    <property type="entry name" value="GTP CYCLOHYDROLASE 1 TYPE 2 HOMOLOG"/>
    <property type="match status" value="1"/>
</dbReference>
<dbReference type="Proteomes" id="UP000183104">
    <property type="component" value="Unassembled WGS sequence"/>
</dbReference>
<keyword evidence="2 3" id="KW-0479">Metal-binding</keyword>
<feature type="binding site" evidence="3">
    <location>
        <position position="225"/>
    </location>
    <ligand>
        <name>a divalent metal cation</name>
        <dbReference type="ChEBI" id="CHEBI:60240"/>
        <label>1</label>
    </ligand>
</feature>
<reference evidence="5" key="1">
    <citation type="submission" date="2016-10" db="EMBL/GenBank/DDBJ databases">
        <authorList>
            <person name="Varghese N."/>
        </authorList>
    </citation>
    <scope>NUCLEOTIDE SEQUENCE [LARGE SCALE GENOMIC DNA]</scope>
    <source>
        <strain evidence="5">HL 19</strain>
    </source>
</reference>
<dbReference type="OrthoDB" id="9800881at2"/>